<name>A0A5G2QS98_PIG</name>
<proteinExistence type="predicted"/>
<sequence>MKLRFPPRYLPNFTNPNRPIPSNTLYIRYNNSLLISNTYLLRRKLWMNYSLPTCKWSINVLHLPIHPCRPRPILRILYIPRNMKHRSNSIIYCYSNSLHGLRPALRTNIILRSYCHHKPIISYSLCWNKPCRMNLRSPIYDTSPTNPSTILTRLTRRSRQLYPSKPAKHTTPH</sequence>
<dbReference type="Ensembl" id="ENSSSCT00000076900.1">
    <property type="protein sequence ID" value="ENSSSCP00000067682.1"/>
    <property type="gene ID" value="ENSSSCG00000047552.1"/>
</dbReference>
<dbReference type="AlphaFoldDB" id="A0A5G2QS98"/>
<keyword evidence="2" id="KW-1185">Reference proteome</keyword>
<dbReference type="Proteomes" id="UP000008227">
    <property type="component" value="Chromosome 9"/>
</dbReference>
<evidence type="ECO:0000313" key="1">
    <source>
        <dbReference type="Ensembl" id="ENSSSCP00000067682.1"/>
    </source>
</evidence>
<reference evidence="1" key="3">
    <citation type="submission" date="2025-08" db="UniProtKB">
        <authorList>
            <consortium name="Ensembl"/>
        </authorList>
    </citation>
    <scope>IDENTIFICATION</scope>
</reference>
<reference evidence="1" key="4">
    <citation type="submission" date="2025-09" db="UniProtKB">
        <authorList>
            <consortium name="Ensembl"/>
        </authorList>
    </citation>
    <scope>IDENTIFICATION</scope>
</reference>
<dbReference type="GeneTree" id="ENSGT01150000287026"/>
<protein>
    <submittedName>
        <fullName evidence="1">Uncharacterized protein</fullName>
    </submittedName>
</protein>
<reference evidence="2" key="1">
    <citation type="submission" date="2009-11" db="EMBL/GenBank/DDBJ databases">
        <authorList>
            <consortium name="Porcine genome sequencing project"/>
        </authorList>
    </citation>
    <scope>NUCLEOTIDE SEQUENCE [LARGE SCALE GENOMIC DNA]</scope>
    <source>
        <strain evidence="2">Duroc</strain>
    </source>
</reference>
<dbReference type="Bgee" id="ENSSSCG00000047552">
    <property type="expression patterns" value="Expressed in longissimus lumborum muscle and 22 other cell types or tissues"/>
</dbReference>
<evidence type="ECO:0000313" key="2">
    <source>
        <dbReference type="Proteomes" id="UP000008227"/>
    </source>
</evidence>
<reference evidence="1" key="2">
    <citation type="journal article" date="2020" name="Gigascience">
        <title>An improved pig reference genome sequence to enable pig genetics and genomics research.</title>
        <authorList>
            <person name="Warr A."/>
            <person name="Affara N."/>
            <person name="Aken B."/>
            <person name="Beiki H."/>
            <person name="Bickhart D.M."/>
            <person name="Billis K."/>
            <person name="Chow W."/>
            <person name="Eory L."/>
            <person name="Finlayson H.A."/>
            <person name="Flicek P."/>
            <person name="Giron C.G."/>
            <person name="Griffin D.K."/>
            <person name="Hall R."/>
            <person name="Hannum G."/>
            <person name="Hourlier T."/>
            <person name="Howe K."/>
            <person name="Hume D.A."/>
            <person name="Izuogu O."/>
            <person name="Kim K."/>
            <person name="Koren S."/>
            <person name="Liu H."/>
            <person name="Manchanda N."/>
            <person name="Martin F.J."/>
            <person name="Nonneman D.J."/>
            <person name="O'Connor R.E."/>
            <person name="Phillippy A.M."/>
            <person name="Rohrer G.A."/>
            <person name="Rosen B.D."/>
            <person name="Rund L.A."/>
            <person name="Sargent C.A."/>
            <person name="Schook L.B."/>
            <person name="Schroeder S.G."/>
            <person name="Schwartz A.S."/>
            <person name="Skinner B.M."/>
            <person name="Talbot R."/>
            <person name="Tseng E."/>
            <person name="Tuggle C.K."/>
            <person name="Watson M."/>
            <person name="Smith T.P.L."/>
            <person name="Archibald A.L."/>
        </authorList>
    </citation>
    <scope>NUCLEOTIDE SEQUENCE [LARGE SCALE GENOMIC DNA]</scope>
    <source>
        <strain evidence="1">Duroc</strain>
    </source>
</reference>
<dbReference type="InParanoid" id="A0A5G2QS98"/>
<organism evidence="1 2">
    <name type="scientific">Sus scrofa</name>
    <name type="common">Pig</name>
    <dbReference type="NCBI Taxonomy" id="9823"/>
    <lineage>
        <taxon>Eukaryota</taxon>
        <taxon>Metazoa</taxon>
        <taxon>Chordata</taxon>
        <taxon>Craniata</taxon>
        <taxon>Vertebrata</taxon>
        <taxon>Euteleostomi</taxon>
        <taxon>Mammalia</taxon>
        <taxon>Eutheria</taxon>
        <taxon>Laurasiatheria</taxon>
        <taxon>Artiodactyla</taxon>
        <taxon>Suina</taxon>
        <taxon>Suidae</taxon>
        <taxon>Sus</taxon>
    </lineage>
</organism>
<accession>A0A5G2QS98</accession>